<dbReference type="Proteomes" id="UP000324497">
    <property type="component" value="Chromosome"/>
</dbReference>
<evidence type="ECO:0000313" key="3">
    <source>
        <dbReference type="Proteomes" id="UP000324497"/>
    </source>
</evidence>
<proteinExistence type="predicted"/>
<protein>
    <recommendedName>
        <fullName evidence="1">N-acetyltransferase domain-containing protein</fullName>
    </recommendedName>
</protein>
<organism evidence="2 3">
    <name type="scientific">Liquorilactobacillus nagelii</name>
    <dbReference type="NCBI Taxonomy" id="82688"/>
    <lineage>
        <taxon>Bacteria</taxon>
        <taxon>Bacillati</taxon>
        <taxon>Bacillota</taxon>
        <taxon>Bacilli</taxon>
        <taxon>Lactobacillales</taxon>
        <taxon>Lactobacillaceae</taxon>
        <taxon>Liquorilactobacillus</taxon>
    </lineage>
</organism>
<evidence type="ECO:0000259" key="1">
    <source>
        <dbReference type="PROSITE" id="PS51186"/>
    </source>
</evidence>
<reference evidence="2 3" key="1">
    <citation type="submission" date="2016-11" db="EMBL/GenBank/DDBJ databases">
        <title>Interaction between Lactobacillus species and yeast in water kefir.</title>
        <authorList>
            <person name="Behr J."/>
            <person name="Xu D."/>
            <person name="Vogel R.F."/>
        </authorList>
    </citation>
    <scope>NUCLEOTIDE SEQUENCE [LARGE SCALE GENOMIC DNA]</scope>
    <source>
        <strain evidence="2 3">TMW 1.1827</strain>
    </source>
</reference>
<name>A0A3S6QYN9_9LACO</name>
<dbReference type="AlphaFoldDB" id="A0A3S6QYN9"/>
<dbReference type="CDD" id="cd04301">
    <property type="entry name" value="NAT_SF"/>
    <property type="match status" value="1"/>
</dbReference>
<dbReference type="PANTHER" id="PTHR43415">
    <property type="entry name" value="SPERMIDINE N(1)-ACETYLTRANSFERASE"/>
    <property type="match status" value="1"/>
</dbReference>
<dbReference type="Gene3D" id="3.40.630.30">
    <property type="match status" value="1"/>
</dbReference>
<dbReference type="PROSITE" id="PS51186">
    <property type="entry name" value="GNAT"/>
    <property type="match status" value="1"/>
</dbReference>
<dbReference type="KEGG" id="lng:BSQ50_06025"/>
<dbReference type="PANTHER" id="PTHR43415:SF3">
    <property type="entry name" value="GNAT-FAMILY ACETYLTRANSFERASE"/>
    <property type="match status" value="1"/>
</dbReference>
<dbReference type="InterPro" id="IPR016181">
    <property type="entry name" value="Acyl_CoA_acyltransferase"/>
</dbReference>
<feature type="domain" description="N-acetyltransferase" evidence="1">
    <location>
        <begin position="15"/>
        <end position="162"/>
    </location>
</feature>
<dbReference type="GO" id="GO:0016747">
    <property type="term" value="F:acyltransferase activity, transferring groups other than amino-acyl groups"/>
    <property type="evidence" value="ECO:0007669"/>
    <property type="project" value="InterPro"/>
</dbReference>
<dbReference type="InterPro" id="IPR000182">
    <property type="entry name" value="GNAT_dom"/>
</dbReference>
<keyword evidence="3" id="KW-1185">Reference proteome</keyword>
<dbReference type="EMBL" id="CP018180">
    <property type="protein sequence ID" value="AUJ33214.1"/>
    <property type="molecule type" value="Genomic_DNA"/>
</dbReference>
<evidence type="ECO:0000313" key="2">
    <source>
        <dbReference type="EMBL" id="AUJ33214.1"/>
    </source>
</evidence>
<gene>
    <name evidence="2" type="ORF">BSQ50_06025</name>
</gene>
<accession>A0A3S6QYN9</accession>
<sequence length="162" mass="18664">MRNIIPQDTSNFLQLQKHLDKETDFMLLYPEERNSSIFLLQDNIQSSLKYGSLLLVIDDGNKLVGYLQASRGRYKKIHHSAYIVVGILAAAAGKGLGKLLFKELDCWARNNNITRLELTVMKSNKIAQRLYSKMGFKIEGVKHNSIFMHGHYIDEYYMAKCF</sequence>
<dbReference type="Pfam" id="PF00583">
    <property type="entry name" value="Acetyltransf_1"/>
    <property type="match status" value="1"/>
</dbReference>
<dbReference type="SUPFAM" id="SSF55729">
    <property type="entry name" value="Acyl-CoA N-acyltransferases (Nat)"/>
    <property type="match status" value="1"/>
</dbReference>